<reference evidence="7 8" key="1">
    <citation type="journal article" date="2012" name="BMC Genomics">
        <title>Comparative genomics of Brachyspira pilosicoli strains: genome rearrangements, reductions and correlation of genetic compliment with phenotypic diversity.</title>
        <authorList>
            <person name="Mappley L.J."/>
            <person name="Black M.L."/>
            <person name="Abuoun M."/>
            <person name="Darby A.C."/>
            <person name="Woodward M.J."/>
            <person name="Parkhill J."/>
            <person name="Turner A.K."/>
            <person name="Bellgard M.I."/>
            <person name="La T."/>
            <person name="Phillips N.D."/>
            <person name="La Ragione R.M."/>
            <person name="Hampson D.J."/>
        </authorList>
    </citation>
    <scope>NUCLEOTIDE SEQUENCE [LARGE SCALE GENOMIC DNA]</scope>
    <source>
        <strain evidence="7">WesB</strain>
    </source>
</reference>
<comment type="cofactor">
    <cofactor evidence="1">
        <name>[4Fe-4S] cluster</name>
        <dbReference type="ChEBI" id="CHEBI:49883"/>
    </cofactor>
</comment>
<dbReference type="Pfam" id="PF12345">
    <property type="entry name" value="DUF3641"/>
    <property type="match status" value="1"/>
</dbReference>
<dbReference type="PROSITE" id="PS51918">
    <property type="entry name" value="RADICAL_SAM"/>
    <property type="match status" value="1"/>
</dbReference>
<evidence type="ECO:0000313" key="8">
    <source>
        <dbReference type="Proteomes" id="UP000003759"/>
    </source>
</evidence>
<evidence type="ECO:0000256" key="3">
    <source>
        <dbReference type="ARBA" id="ARBA00022723"/>
    </source>
</evidence>
<protein>
    <submittedName>
        <fullName evidence="7">Radical SAM domain protein</fullName>
    </submittedName>
</protein>
<dbReference type="HOGENOM" id="CLU_050695_0_0_12"/>
<organism evidence="7 8">
    <name type="scientific">Brachyspira pilosicoli WesB</name>
    <dbReference type="NCBI Taxonomy" id="1161918"/>
    <lineage>
        <taxon>Bacteria</taxon>
        <taxon>Pseudomonadati</taxon>
        <taxon>Spirochaetota</taxon>
        <taxon>Spirochaetia</taxon>
        <taxon>Brachyspirales</taxon>
        <taxon>Brachyspiraceae</taxon>
        <taxon>Brachyspira</taxon>
    </lineage>
</organism>
<dbReference type="KEGG" id="bpw:WESB_1959"/>
<dbReference type="RefSeq" id="WP_014933605.1">
    <property type="nucleotide sequence ID" value="NC_018604.1"/>
</dbReference>
<dbReference type="SFLD" id="SFLDS00029">
    <property type="entry name" value="Radical_SAM"/>
    <property type="match status" value="1"/>
</dbReference>
<dbReference type="PANTHER" id="PTHR43728:SF1">
    <property type="entry name" value="FE-S OXIDOREDUCTASE"/>
    <property type="match status" value="1"/>
</dbReference>
<dbReference type="Proteomes" id="UP000003759">
    <property type="component" value="Chromosome"/>
</dbReference>
<keyword evidence="3" id="KW-0479">Metal-binding</keyword>
<dbReference type="PANTHER" id="PTHR43728">
    <property type="entry name" value="SLR0304 PROTEIN"/>
    <property type="match status" value="1"/>
</dbReference>
<keyword evidence="2" id="KW-0949">S-adenosyl-L-methionine</keyword>
<dbReference type="Pfam" id="PF04055">
    <property type="entry name" value="Radical_SAM"/>
    <property type="match status" value="1"/>
</dbReference>
<keyword evidence="4" id="KW-0408">Iron</keyword>
<evidence type="ECO:0000256" key="2">
    <source>
        <dbReference type="ARBA" id="ARBA00022691"/>
    </source>
</evidence>
<gene>
    <name evidence="7" type="ORF">WESB_1959</name>
</gene>
<evidence type="ECO:0000256" key="4">
    <source>
        <dbReference type="ARBA" id="ARBA00023004"/>
    </source>
</evidence>
<dbReference type="InterPro" id="IPR013785">
    <property type="entry name" value="Aldolase_TIM"/>
</dbReference>
<evidence type="ECO:0000256" key="1">
    <source>
        <dbReference type="ARBA" id="ARBA00001966"/>
    </source>
</evidence>
<sequence length="315" mass="36111">MAHFAETLKKHNIELKKKEIETLQINVGYNCNLHCSHCHVDAGINRNESISKKVLDDCLKFIKNLNKKIDVDITGGAPENCMFLSKFIEDARKLKNVNRIILRSNLAILENKKELIEVFKNNKVELVASLPCYTKENVDEQRGNGTYEKCINMLKYLNSVGYGVDKDLIINLVYNPLDDYLPGSQSELEKDYKEHLKNEHEIVFNNLYTITNIPIGRFEEKLKKNNKYDKYMQLLEDNFNASNAYKVMCLNTINVGYDGKVYDCDFNQMKNLPSVHNKYIGDLTIDDLEENSIAVKDYCYGCTAGEGSSCQGNLQ</sequence>
<evidence type="ECO:0000256" key="5">
    <source>
        <dbReference type="ARBA" id="ARBA00023014"/>
    </source>
</evidence>
<keyword evidence="5" id="KW-0411">Iron-sulfur</keyword>
<dbReference type="AlphaFoldDB" id="K0JKH0"/>
<dbReference type="InterPro" id="IPR024521">
    <property type="entry name" value="ArsS-like_C"/>
</dbReference>
<dbReference type="GO" id="GO:0046872">
    <property type="term" value="F:metal ion binding"/>
    <property type="evidence" value="ECO:0007669"/>
    <property type="project" value="UniProtKB-KW"/>
</dbReference>
<dbReference type="OrthoDB" id="9810775at2"/>
<evidence type="ECO:0000313" key="7">
    <source>
        <dbReference type="EMBL" id="CCG57424.1"/>
    </source>
</evidence>
<dbReference type="GO" id="GO:0003824">
    <property type="term" value="F:catalytic activity"/>
    <property type="evidence" value="ECO:0007669"/>
    <property type="project" value="InterPro"/>
</dbReference>
<dbReference type="PATRIC" id="fig|1161918.5.peg.1474"/>
<dbReference type="InterPro" id="IPR026351">
    <property type="entry name" value="rSAM_ArsS-like"/>
</dbReference>
<dbReference type="EMBL" id="HE793032">
    <property type="protein sequence ID" value="CCG57424.1"/>
    <property type="molecule type" value="Genomic_DNA"/>
</dbReference>
<dbReference type="SUPFAM" id="SSF102114">
    <property type="entry name" value="Radical SAM enzymes"/>
    <property type="match status" value="1"/>
</dbReference>
<dbReference type="CDD" id="cd01335">
    <property type="entry name" value="Radical_SAM"/>
    <property type="match status" value="1"/>
</dbReference>
<name>K0JKH0_BRAPL</name>
<evidence type="ECO:0000259" key="6">
    <source>
        <dbReference type="PROSITE" id="PS51918"/>
    </source>
</evidence>
<accession>K0JKH0</accession>
<feature type="domain" description="Radical SAM core" evidence="6">
    <location>
        <begin position="15"/>
        <end position="242"/>
    </location>
</feature>
<proteinExistence type="predicted"/>
<dbReference type="Gene3D" id="3.20.20.70">
    <property type="entry name" value="Aldolase class I"/>
    <property type="match status" value="1"/>
</dbReference>
<dbReference type="NCBIfam" id="TIGR04167">
    <property type="entry name" value="rSAM_SeCys"/>
    <property type="match status" value="1"/>
</dbReference>
<dbReference type="GO" id="GO:0051536">
    <property type="term" value="F:iron-sulfur cluster binding"/>
    <property type="evidence" value="ECO:0007669"/>
    <property type="project" value="UniProtKB-KW"/>
</dbReference>
<dbReference type="InterPro" id="IPR007197">
    <property type="entry name" value="rSAM"/>
</dbReference>
<dbReference type="InterPro" id="IPR058240">
    <property type="entry name" value="rSAM_sf"/>
</dbReference>